<dbReference type="EMBL" id="AP025523">
    <property type="protein sequence ID" value="BDE06578.1"/>
    <property type="molecule type" value="Genomic_DNA"/>
</dbReference>
<organism evidence="3 4">
    <name type="scientific">Vulcanimicrobium alpinum</name>
    <dbReference type="NCBI Taxonomy" id="3016050"/>
    <lineage>
        <taxon>Bacteria</taxon>
        <taxon>Bacillati</taxon>
        <taxon>Vulcanimicrobiota</taxon>
        <taxon>Vulcanimicrobiia</taxon>
        <taxon>Vulcanimicrobiales</taxon>
        <taxon>Vulcanimicrobiaceae</taxon>
        <taxon>Vulcanimicrobium</taxon>
    </lineage>
</organism>
<dbReference type="Pfam" id="PF09990">
    <property type="entry name" value="DUF2231"/>
    <property type="match status" value="1"/>
</dbReference>
<name>A0AAN1XYB0_UNVUL</name>
<dbReference type="KEGG" id="vab:WPS_18540"/>
<evidence type="ECO:0000256" key="1">
    <source>
        <dbReference type="SAM" id="MobiDB-lite"/>
    </source>
</evidence>
<feature type="compositionally biased region" description="Basic residues" evidence="1">
    <location>
        <begin position="88"/>
        <end position="103"/>
    </location>
</feature>
<evidence type="ECO:0000259" key="2">
    <source>
        <dbReference type="Pfam" id="PF09990"/>
    </source>
</evidence>
<dbReference type="AlphaFoldDB" id="A0AAN1XYB0"/>
<proteinExistence type="predicted"/>
<evidence type="ECO:0000313" key="4">
    <source>
        <dbReference type="Proteomes" id="UP001317532"/>
    </source>
</evidence>
<gene>
    <name evidence="3" type="ORF">WPS_18540</name>
</gene>
<accession>A0AAN1XYB0</accession>
<dbReference type="Proteomes" id="UP001317532">
    <property type="component" value="Chromosome"/>
</dbReference>
<feature type="domain" description="DUF2231" evidence="2">
    <location>
        <begin position="16"/>
        <end position="86"/>
    </location>
</feature>
<protein>
    <recommendedName>
        <fullName evidence="2">DUF2231 domain-containing protein</fullName>
    </recommendedName>
</protein>
<feature type="region of interest" description="Disordered" evidence="1">
    <location>
        <begin position="75"/>
        <end position="133"/>
    </location>
</feature>
<keyword evidence="4" id="KW-1185">Reference proteome</keyword>
<reference evidence="3 4" key="1">
    <citation type="journal article" date="2022" name="ISME Commun">
        <title>Vulcanimicrobium alpinus gen. nov. sp. nov., the first cultivated representative of the candidate phylum 'Eremiobacterota', is a metabolically versatile aerobic anoxygenic phototroph.</title>
        <authorList>
            <person name="Yabe S."/>
            <person name="Muto K."/>
            <person name="Abe K."/>
            <person name="Yokota A."/>
            <person name="Staudigel H."/>
            <person name="Tebo B.M."/>
        </authorList>
    </citation>
    <scope>NUCLEOTIDE SEQUENCE [LARGE SCALE GENOMIC DNA]</scope>
    <source>
        <strain evidence="3 4">WC8-2</strain>
    </source>
</reference>
<sequence length="133" mass="13933">MREIKEPSTPLAGIYGHPTHPIAVKLPIGAFVANLLFDSPRRSQKPRVFARGSAAVAKTGLVGGAAAAFFGYLDSTKIPAGTPAGNTARRRRTSRSTRPRSGSHRISAGASGGCAGRRRATSRSHPANSRSRS</sequence>
<dbReference type="InterPro" id="IPR019251">
    <property type="entry name" value="DUF2231_TM"/>
</dbReference>
<evidence type="ECO:0000313" key="3">
    <source>
        <dbReference type="EMBL" id="BDE06578.1"/>
    </source>
</evidence>